<protein>
    <submittedName>
        <fullName evidence="6">HTH-type transcriptional regulator EthR</fullName>
    </submittedName>
</protein>
<evidence type="ECO:0000313" key="6">
    <source>
        <dbReference type="EMBL" id="KAF0675956.1"/>
    </source>
</evidence>
<accession>A0A921NVB7</accession>
<dbReference type="AlphaFoldDB" id="A0A921NVB7"/>
<evidence type="ECO:0000256" key="4">
    <source>
        <dbReference type="PROSITE-ProRule" id="PRU00335"/>
    </source>
</evidence>
<feature type="DNA-binding region" description="H-T-H motif" evidence="4">
    <location>
        <begin position="25"/>
        <end position="44"/>
    </location>
</feature>
<proteinExistence type="predicted"/>
<evidence type="ECO:0000259" key="5">
    <source>
        <dbReference type="PROSITE" id="PS50977"/>
    </source>
</evidence>
<keyword evidence="2 4" id="KW-0238">DNA-binding</keyword>
<evidence type="ECO:0000313" key="7">
    <source>
        <dbReference type="Proteomes" id="UP000698242"/>
    </source>
</evidence>
<dbReference type="SUPFAM" id="SSF46689">
    <property type="entry name" value="Homeodomain-like"/>
    <property type="match status" value="1"/>
</dbReference>
<evidence type="ECO:0000256" key="2">
    <source>
        <dbReference type="ARBA" id="ARBA00023125"/>
    </source>
</evidence>
<dbReference type="PANTHER" id="PTHR47506">
    <property type="entry name" value="TRANSCRIPTIONAL REGULATORY PROTEIN"/>
    <property type="match status" value="1"/>
</dbReference>
<organism evidence="6 7">
    <name type="scientific">Profundibacterium mesophilum KAUST100406-0324</name>
    <dbReference type="NCBI Taxonomy" id="1037889"/>
    <lineage>
        <taxon>Bacteria</taxon>
        <taxon>Pseudomonadati</taxon>
        <taxon>Pseudomonadota</taxon>
        <taxon>Alphaproteobacteria</taxon>
        <taxon>Rhodobacterales</taxon>
        <taxon>Roseobacteraceae</taxon>
        <taxon>Profundibacterium</taxon>
    </lineage>
</organism>
<dbReference type="Pfam" id="PF00440">
    <property type="entry name" value="TetR_N"/>
    <property type="match status" value="1"/>
</dbReference>
<dbReference type="OrthoDB" id="9787680at2"/>
<dbReference type="EMBL" id="APKE01000020">
    <property type="protein sequence ID" value="KAF0675956.1"/>
    <property type="molecule type" value="Genomic_DNA"/>
</dbReference>
<dbReference type="InterPro" id="IPR009057">
    <property type="entry name" value="Homeodomain-like_sf"/>
</dbReference>
<dbReference type="InterPro" id="IPR001647">
    <property type="entry name" value="HTH_TetR"/>
</dbReference>
<dbReference type="Gene3D" id="1.10.357.10">
    <property type="entry name" value="Tetracycline Repressor, domain 2"/>
    <property type="match status" value="1"/>
</dbReference>
<sequence length="175" mass="18882">MTDTMIRIAAGLERAFAARGFAEPSVEDLRDAAGVSLRTLYKYMPSRADMVLAALEHRHARYLAHLFDRLPDGPEAALDALLERVGTWLATETAHGCLFHGAVAADPGSVPLREVLSRHKAEVAHRAGEATGLAGREIELLVLMEGLTQAWSLHTDAAVISAKRLGHGLRSREAG</sequence>
<comment type="caution">
    <text evidence="6">The sequence shown here is derived from an EMBL/GenBank/DDBJ whole genome shotgun (WGS) entry which is preliminary data.</text>
</comment>
<keyword evidence="7" id="KW-1185">Reference proteome</keyword>
<keyword evidence="1" id="KW-0805">Transcription regulation</keyword>
<feature type="domain" description="HTH tetR-type" evidence="5">
    <location>
        <begin position="2"/>
        <end position="62"/>
    </location>
</feature>
<reference evidence="6" key="1">
    <citation type="submission" date="2013-03" db="EMBL/GenBank/DDBJ databases">
        <title>Genome Sequence of the Profundibacterium mesophilum strain KAUST100406-0324T from Red Sea, a novel genus in the family Rhodobacteraceae.</title>
        <authorList>
            <person name="Essack M."/>
            <person name="Alam I."/>
            <person name="Lafi F."/>
            <person name="Alawi W."/>
            <person name="Kamanu F."/>
            <person name="Al-Suwailem A."/>
            <person name="Lee O.O."/>
            <person name="Xu Y."/>
            <person name="Bajic V."/>
            <person name="Qian P.-Y."/>
            <person name="Archer J."/>
        </authorList>
    </citation>
    <scope>NUCLEOTIDE SEQUENCE</scope>
    <source>
        <strain evidence="6">KAUST100406-0324</strain>
    </source>
</reference>
<dbReference type="PANTHER" id="PTHR47506:SF1">
    <property type="entry name" value="HTH-TYPE TRANSCRIPTIONAL REGULATOR YJDC"/>
    <property type="match status" value="1"/>
</dbReference>
<name>A0A921NVB7_9RHOB</name>
<dbReference type="Proteomes" id="UP000698242">
    <property type="component" value="Unassembled WGS sequence"/>
</dbReference>
<evidence type="ECO:0000256" key="1">
    <source>
        <dbReference type="ARBA" id="ARBA00023015"/>
    </source>
</evidence>
<evidence type="ECO:0000256" key="3">
    <source>
        <dbReference type="ARBA" id="ARBA00023163"/>
    </source>
</evidence>
<dbReference type="PROSITE" id="PS50977">
    <property type="entry name" value="HTH_TETR_2"/>
    <property type="match status" value="1"/>
</dbReference>
<keyword evidence="3" id="KW-0804">Transcription</keyword>
<gene>
    <name evidence="6" type="primary">ethR</name>
    <name evidence="6" type="ORF">PMES_01711</name>
</gene>
<dbReference type="GO" id="GO:0003677">
    <property type="term" value="F:DNA binding"/>
    <property type="evidence" value="ECO:0007669"/>
    <property type="project" value="UniProtKB-UniRule"/>
</dbReference>